<organism evidence="1 2">
    <name type="scientific">Scrofimicrobium canadense</name>
    <dbReference type="NCBI Taxonomy" id="2652290"/>
    <lineage>
        <taxon>Bacteria</taxon>
        <taxon>Bacillati</taxon>
        <taxon>Actinomycetota</taxon>
        <taxon>Actinomycetes</taxon>
        <taxon>Actinomycetales</taxon>
        <taxon>Actinomycetaceae</taxon>
        <taxon>Scrofimicrobium</taxon>
    </lineage>
</organism>
<evidence type="ECO:0000313" key="2">
    <source>
        <dbReference type="Proteomes" id="UP000470875"/>
    </source>
</evidence>
<proteinExistence type="predicted"/>
<protein>
    <submittedName>
        <fullName evidence="1">Uncharacterized protein</fullName>
    </submittedName>
</protein>
<comment type="caution">
    <text evidence="1">The sequence shown here is derived from an EMBL/GenBank/DDBJ whole genome shotgun (WGS) entry which is preliminary data.</text>
</comment>
<dbReference type="RefSeq" id="WP_154545096.1">
    <property type="nucleotide sequence ID" value="NZ_VULO01000008.1"/>
</dbReference>
<keyword evidence="2" id="KW-1185">Reference proteome</keyword>
<sequence length="197" mass="21838">MTSTVRFSVSLPSDWRQIDLHPETRDQSCRELVREMVAAMPDLAPRADDITAYTRNLTDKAWRVGTKFCSVCAIPMEEGVLLASLTATALPRPASNTELSSVEWLSQSLPDPQWVQDGDWLQTVPVSLPSGHDAVRRFGVASQELEPHTPLVRAVIMETYIPTPTGTLMIGATSPAISMTDEILELFDILTQRFEVL</sequence>
<dbReference type="EMBL" id="VULO01000008">
    <property type="protein sequence ID" value="MSS84587.1"/>
    <property type="molecule type" value="Genomic_DNA"/>
</dbReference>
<accession>A0A6N7VS26</accession>
<dbReference type="Proteomes" id="UP000470875">
    <property type="component" value="Unassembled WGS sequence"/>
</dbReference>
<dbReference type="AlphaFoldDB" id="A0A6N7VS26"/>
<evidence type="ECO:0000313" key="1">
    <source>
        <dbReference type="EMBL" id="MSS84587.1"/>
    </source>
</evidence>
<name>A0A6N7VS26_9ACTO</name>
<reference evidence="1 2" key="1">
    <citation type="submission" date="2019-08" db="EMBL/GenBank/DDBJ databases">
        <title>In-depth cultivation of the pig gut microbiome towards novel bacterial diversity and tailored functional studies.</title>
        <authorList>
            <person name="Wylensek D."/>
            <person name="Hitch T.C.A."/>
            <person name="Clavel T."/>
        </authorList>
    </citation>
    <scope>NUCLEOTIDE SEQUENCE [LARGE SCALE GENOMIC DNA]</scope>
    <source>
        <strain evidence="1 2">WB03_NA08</strain>
    </source>
</reference>
<gene>
    <name evidence="1" type="ORF">FYJ24_07385</name>
</gene>